<keyword evidence="10 14" id="KW-0238">DNA-binding</keyword>
<evidence type="ECO:0000256" key="6">
    <source>
        <dbReference type="ARBA" id="ARBA00022679"/>
    </source>
</evidence>
<keyword evidence="12" id="KW-1160">Virus entry into host cell</keyword>
<dbReference type="Pfam" id="PF00589">
    <property type="entry name" value="Phage_integrase"/>
    <property type="match status" value="1"/>
</dbReference>
<dbReference type="InterPro" id="IPR010998">
    <property type="entry name" value="Integrase_recombinase_N"/>
</dbReference>
<dbReference type="GO" id="GO:0015074">
    <property type="term" value="P:DNA integration"/>
    <property type="evidence" value="ECO:0007669"/>
    <property type="project" value="UniProtKB-KW"/>
</dbReference>
<dbReference type="InterPro" id="IPR044068">
    <property type="entry name" value="CB"/>
</dbReference>
<keyword evidence="4" id="KW-0963">Cytoplasm</keyword>
<gene>
    <name evidence="17" type="ORF">UFOVP375_18</name>
</gene>
<sequence length="322" mass="35794">MIDLKPLPAAPDLAQAGLDWLRRLAHERRYSLNTVKAYHRDLSQFLSFMATNDRSLLGLAEVNKLKPADIRPFIASRRAQGVGTPSITRTMASLRTFARFLEREGLAKAAPFVALRTPRNARRLPRPLSVDDALALVNPPQQLLEDTASPWISARDVAVMTLLYGAGLRIAEACAVLRRDAPINGVDSLRIIGKGGMQRDVPVLPVVSKAIAEYIRLCPYYLHPDRPLFMGERGGTMSPRVIQKKVAMLRRRMGLPTNATPHALRHSFATHLLERGAGLRTLQELLGHSDLKITQGYTAVNGKRLLEVYQAAHPRARRKEST</sequence>
<dbReference type="Gene3D" id="1.10.443.10">
    <property type="entry name" value="Intergrase catalytic core"/>
    <property type="match status" value="1"/>
</dbReference>
<dbReference type="GO" id="GO:0003677">
    <property type="term" value="F:DNA binding"/>
    <property type="evidence" value="ECO:0007669"/>
    <property type="project" value="UniProtKB-UniRule"/>
</dbReference>
<dbReference type="GO" id="GO:0016787">
    <property type="term" value="F:hydrolase activity"/>
    <property type="evidence" value="ECO:0007669"/>
    <property type="project" value="UniProtKB-KW"/>
</dbReference>
<dbReference type="InterPro" id="IPR013762">
    <property type="entry name" value="Integrase-like_cat_sf"/>
</dbReference>
<reference evidence="17" key="1">
    <citation type="submission" date="2020-05" db="EMBL/GenBank/DDBJ databases">
        <authorList>
            <person name="Chiriac C."/>
            <person name="Salcher M."/>
            <person name="Ghai R."/>
            <person name="Kavagutti S V."/>
        </authorList>
    </citation>
    <scope>NUCLEOTIDE SEQUENCE</scope>
</reference>
<comment type="similarity">
    <text evidence="2">Belongs to the 'phage' integrase family.</text>
</comment>
<dbReference type="InterPro" id="IPR011010">
    <property type="entry name" value="DNA_brk_join_enz"/>
</dbReference>
<accession>A0A6J7XWH7</accession>
<evidence type="ECO:0000256" key="10">
    <source>
        <dbReference type="ARBA" id="ARBA00023125"/>
    </source>
</evidence>
<dbReference type="GO" id="GO:0044826">
    <property type="term" value="P:viral genome integration into host DNA"/>
    <property type="evidence" value="ECO:0007669"/>
    <property type="project" value="UniProtKB-KW"/>
</dbReference>
<keyword evidence="5" id="KW-0132">Cell division</keyword>
<evidence type="ECO:0000256" key="14">
    <source>
        <dbReference type="PROSITE-ProRule" id="PRU01248"/>
    </source>
</evidence>
<protein>
    <recommendedName>
        <fullName evidence="3">Integrase</fullName>
    </recommendedName>
</protein>
<evidence type="ECO:0000259" key="15">
    <source>
        <dbReference type="PROSITE" id="PS51898"/>
    </source>
</evidence>
<organism evidence="17">
    <name type="scientific">uncultured Caudovirales phage</name>
    <dbReference type="NCBI Taxonomy" id="2100421"/>
    <lineage>
        <taxon>Viruses</taxon>
        <taxon>Duplodnaviria</taxon>
        <taxon>Heunggongvirae</taxon>
        <taxon>Uroviricota</taxon>
        <taxon>Caudoviricetes</taxon>
        <taxon>Peduoviridae</taxon>
        <taxon>Maltschvirus</taxon>
        <taxon>Maltschvirus maltsch</taxon>
    </lineage>
</organism>
<dbReference type="GO" id="GO:0051301">
    <property type="term" value="P:cell division"/>
    <property type="evidence" value="ECO:0007669"/>
    <property type="project" value="UniProtKB-KW"/>
</dbReference>
<proteinExistence type="inferred from homology"/>
<dbReference type="Gene3D" id="1.10.150.130">
    <property type="match status" value="1"/>
</dbReference>
<dbReference type="Pfam" id="PF02899">
    <property type="entry name" value="Phage_int_SAM_1"/>
    <property type="match status" value="1"/>
</dbReference>
<keyword evidence="8" id="KW-0159">Chromosome partition</keyword>
<evidence type="ECO:0000313" key="17">
    <source>
        <dbReference type="EMBL" id="CAB5238736.1"/>
    </source>
</evidence>
<dbReference type="PANTHER" id="PTHR30349:SF90">
    <property type="entry name" value="TYROSINE RECOMBINASE XERD"/>
    <property type="match status" value="1"/>
</dbReference>
<evidence type="ECO:0000259" key="16">
    <source>
        <dbReference type="PROSITE" id="PS51900"/>
    </source>
</evidence>
<feature type="domain" description="Core-binding (CB)" evidence="16">
    <location>
        <begin position="11"/>
        <end position="102"/>
    </location>
</feature>
<name>A0A6J7XWH7_9CAUD</name>
<evidence type="ECO:0000256" key="12">
    <source>
        <dbReference type="ARBA" id="ARBA00023195"/>
    </source>
</evidence>
<evidence type="ECO:0000256" key="1">
    <source>
        <dbReference type="ARBA" id="ARBA00004496"/>
    </source>
</evidence>
<evidence type="ECO:0000256" key="11">
    <source>
        <dbReference type="ARBA" id="ARBA00023172"/>
    </source>
</evidence>
<dbReference type="GO" id="GO:0016740">
    <property type="term" value="F:transferase activity"/>
    <property type="evidence" value="ECO:0007669"/>
    <property type="project" value="UniProtKB-KW"/>
</dbReference>
<evidence type="ECO:0000256" key="9">
    <source>
        <dbReference type="ARBA" id="ARBA00022908"/>
    </source>
</evidence>
<keyword evidence="11" id="KW-0233">DNA recombination</keyword>
<dbReference type="SUPFAM" id="SSF56349">
    <property type="entry name" value="DNA breaking-rejoining enzymes"/>
    <property type="match status" value="1"/>
</dbReference>
<evidence type="ECO:0000256" key="4">
    <source>
        <dbReference type="ARBA" id="ARBA00022490"/>
    </source>
</evidence>
<dbReference type="PROSITE" id="PS51898">
    <property type="entry name" value="TYR_RECOMBINASE"/>
    <property type="match status" value="1"/>
</dbReference>
<keyword evidence="12" id="KW-1179">Viral genome integration</keyword>
<dbReference type="PANTHER" id="PTHR30349">
    <property type="entry name" value="PHAGE INTEGRASE-RELATED"/>
    <property type="match status" value="1"/>
</dbReference>
<evidence type="ECO:0000256" key="3">
    <source>
        <dbReference type="ARBA" id="ARBA00016082"/>
    </source>
</evidence>
<keyword evidence="7" id="KW-0378">Hydrolase</keyword>
<dbReference type="HAMAP" id="MF_01808">
    <property type="entry name" value="Recomb_XerC_XerD"/>
    <property type="match status" value="1"/>
</dbReference>
<evidence type="ECO:0000256" key="8">
    <source>
        <dbReference type="ARBA" id="ARBA00022829"/>
    </source>
</evidence>
<dbReference type="GO" id="GO:0006310">
    <property type="term" value="P:DNA recombination"/>
    <property type="evidence" value="ECO:0007669"/>
    <property type="project" value="UniProtKB-KW"/>
</dbReference>
<evidence type="ECO:0000256" key="7">
    <source>
        <dbReference type="ARBA" id="ARBA00022801"/>
    </source>
</evidence>
<evidence type="ECO:0000256" key="5">
    <source>
        <dbReference type="ARBA" id="ARBA00022618"/>
    </source>
</evidence>
<dbReference type="GO" id="GO:0007059">
    <property type="term" value="P:chromosome segregation"/>
    <property type="evidence" value="ECO:0007669"/>
    <property type="project" value="UniProtKB-KW"/>
</dbReference>
<dbReference type="InterPro" id="IPR004107">
    <property type="entry name" value="Integrase_SAM-like_N"/>
</dbReference>
<feature type="domain" description="Tyr recombinase" evidence="15">
    <location>
        <begin position="123"/>
        <end position="310"/>
    </location>
</feature>
<dbReference type="PROSITE" id="PS51900">
    <property type="entry name" value="CB"/>
    <property type="match status" value="1"/>
</dbReference>
<evidence type="ECO:0000256" key="2">
    <source>
        <dbReference type="ARBA" id="ARBA00008857"/>
    </source>
</evidence>
<dbReference type="InterPro" id="IPR002104">
    <property type="entry name" value="Integrase_catalytic"/>
</dbReference>
<keyword evidence="9" id="KW-0229">DNA integration</keyword>
<dbReference type="InterPro" id="IPR023009">
    <property type="entry name" value="Tyrosine_recombinase_XerC/XerD"/>
</dbReference>
<dbReference type="GO" id="GO:0075713">
    <property type="term" value="P:establishment of integrated proviral latency"/>
    <property type="evidence" value="ECO:0007669"/>
    <property type="project" value="UniProtKB-KW"/>
</dbReference>
<evidence type="ECO:0000256" key="13">
    <source>
        <dbReference type="ARBA" id="ARBA00023306"/>
    </source>
</evidence>
<keyword evidence="13" id="KW-0131">Cell cycle</keyword>
<keyword evidence="6" id="KW-0808">Transferase</keyword>
<dbReference type="EMBL" id="LR798464">
    <property type="protein sequence ID" value="CAB5238736.1"/>
    <property type="molecule type" value="Genomic_DNA"/>
</dbReference>
<comment type="subcellular location">
    <subcellularLocation>
        <location evidence="1">Cytoplasm</location>
    </subcellularLocation>
</comment>
<dbReference type="InterPro" id="IPR050090">
    <property type="entry name" value="Tyrosine_recombinase_XerCD"/>
</dbReference>